<dbReference type="AlphaFoldDB" id="A0A0B6ALG5"/>
<protein>
    <submittedName>
        <fullName evidence="2">Uncharacterized protein</fullName>
    </submittedName>
</protein>
<dbReference type="HOGENOM" id="CLU_3149529_0_0_9"/>
<sequence length="48" mass="5227">MKNIFIKSMTVLTLLMAALCGVNGGKAEAANKPANQDLIIINKYYNLN</sequence>
<dbReference type="Proteomes" id="UP000031829">
    <property type="component" value="Plasmid pBMV_2"/>
</dbReference>
<gene>
    <name evidence="2" type="ORF">BG04_5757</name>
</gene>
<feature type="signal peptide" evidence="1">
    <location>
        <begin position="1"/>
        <end position="29"/>
    </location>
</feature>
<evidence type="ECO:0000313" key="2">
    <source>
        <dbReference type="EMBL" id="AJI25725.1"/>
    </source>
</evidence>
<keyword evidence="1" id="KW-0732">Signal</keyword>
<organism evidence="2 3">
    <name type="scientific">Priestia megaterium (strain ATCC 14581 / DSM 32 / CCUG 1817 / JCM 2506 / NBRC 15308 / NCIMB 9376 / NCTC 10342 / NRRL B-14308 / VKM B-512 / Ford 19)</name>
    <name type="common">Bacillus megaterium</name>
    <dbReference type="NCBI Taxonomy" id="1348623"/>
    <lineage>
        <taxon>Bacteria</taxon>
        <taxon>Bacillati</taxon>
        <taxon>Bacillota</taxon>
        <taxon>Bacilli</taxon>
        <taxon>Bacillales</taxon>
        <taxon>Bacillaceae</taxon>
        <taxon>Priestia</taxon>
    </lineage>
</organism>
<evidence type="ECO:0000256" key="1">
    <source>
        <dbReference type="SAM" id="SignalP"/>
    </source>
</evidence>
<dbReference type="KEGG" id="bmeg:BG04_5757"/>
<evidence type="ECO:0000313" key="3">
    <source>
        <dbReference type="Proteomes" id="UP000031829"/>
    </source>
</evidence>
<feature type="chain" id="PRO_5002120028" evidence="1">
    <location>
        <begin position="30"/>
        <end position="48"/>
    </location>
</feature>
<proteinExistence type="predicted"/>
<reference evidence="2 3" key="1">
    <citation type="journal article" date="2015" name="Genome Announc.">
        <title>Complete genome sequences for 35 biothreat assay-relevant bacillus species.</title>
        <authorList>
            <person name="Johnson S.L."/>
            <person name="Daligault H.E."/>
            <person name="Davenport K.W."/>
            <person name="Jaissle J."/>
            <person name="Frey K.G."/>
            <person name="Ladner J.T."/>
            <person name="Broomall S.M."/>
            <person name="Bishop-Lilly K.A."/>
            <person name="Bruce D.C."/>
            <person name="Gibbons H.S."/>
            <person name="Coyne S.R."/>
            <person name="Lo C.C."/>
            <person name="Meincke L."/>
            <person name="Munk A.C."/>
            <person name="Koroleva G.I."/>
            <person name="Rosenzweig C.N."/>
            <person name="Palacios G.F."/>
            <person name="Redden C.L."/>
            <person name="Minogue T.D."/>
            <person name="Chain P.S."/>
        </authorList>
    </citation>
    <scope>NUCLEOTIDE SEQUENCE [LARGE SCALE GENOMIC DNA]</scope>
    <source>
        <strain evidence="3">ATCC 14581 / DSM 32 / JCM 2506 / NBRC 15308 / NCIMB 9376 / NCTC 10342 / NRRL B-14308 / VKM B-512</strain>
        <plasmid evidence="2 3">pBMV_2</plasmid>
    </source>
</reference>
<accession>A0A0B6ALG5</accession>
<dbReference type="EMBL" id="CP009921">
    <property type="protein sequence ID" value="AJI25725.1"/>
    <property type="molecule type" value="Genomic_DNA"/>
</dbReference>
<name>A0A0B6ALG5_PRIM2</name>
<dbReference type="RefSeq" id="WP_175010236.1">
    <property type="nucleotide sequence ID" value="NZ_CP009921.1"/>
</dbReference>
<geneLocation type="plasmid" evidence="2 3">
    <name>pBMV_2</name>
</geneLocation>
<keyword evidence="2" id="KW-0614">Plasmid</keyword>
<dbReference type="GeneID" id="93645768"/>